<gene>
    <name evidence="3" type="primary">FAM185A</name>
</gene>
<dbReference type="OrthoDB" id="5984441at2759"/>
<dbReference type="InterPro" id="IPR025164">
    <property type="entry name" value="Toastrack_DUF4097"/>
</dbReference>
<dbReference type="Pfam" id="PF13349">
    <property type="entry name" value="DUF4097"/>
    <property type="match status" value="1"/>
</dbReference>
<evidence type="ECO:0000313" key="2">
    <source>
        <dbReference type="Proteomes" id="UP001652642"/>
    </source>
</evidence>
<name>A0A6J0TDS4_9SAUR</name>
<accession>A0A6J0TDS4</accession>
<organism evidence="2 3">
    <name type="scientific">Pogona vitticeps</name>
    <name type="common">central bearded dragon</name>
    <dbReference type="NCBI Taxonomy" id="103695"/>
    <lineage>
        <taxon>Eukaryota</taxon>
        <taxon>Metazoa</taxon>
        <taxon>Chordata</taxon>
        <taxon>Craniata</taxon>
        <taxon>Vertebrata</taxon>
        <taxon>Euteleostomi</taxon>
        <taxon>Lepidosauria</taxon>
        <taxon>Squamata</taxon>
        <taxon>Bifurcata</taxon>
        <taxon>Unidentata</taxon>
        <taxon>Episquamata</taxon>
        <taxon>Toxicofera</taxon>
        <taxon>Iguania</taxon>
        <taxon>Acrodonta</taxon>
        <taxon>Agamidae</taxon>
        <taxon>Amphibolurinae</taxon>
        <taxon>Pogona</taxon>
    </lineage>
</organism>
<dbReference type="CTD" id="222234"/>
<dbReference type="Gene3D" id="2.160.20.120">
    <property type="match status" value="1"/>
</dbReference>
<dbReference type="InParanoid" id="A0A6J0TDS4"/>
<dbReference type="AlphaFoldDB" id="A0A6J0TDS4"/>
<feature type="domain" description="DUF4097" evidence="1">
    <location>
        <begin position="214"/>
        <end position="378"/>
    </location>
</feature>
<evidence type="ECO:0000313" key="3">
    <source>
        <dbReference type="RefSeq" id="XP_020645688.2"/>
    </source>
</evidence>
<dbReference type="PANTHER" id="PTHR34094:SF1">
    <property type="entry name" value="PROTEIN FAM185A"/>
    <property type="match status" value="1"/>
</dbReference>
<dbReference type="PANTHER" id="PTHR34094">
    <property type="match status" value="1"/>
</dbReference>
<evidence type="ECO:0000259" key="1">
    <source>
        <dbReference type="Pfam" id="PF13349"/>
    </source>
</evidence>
<dbReference type="Proteomes" id="UP001652642">
    <property type="component" value="Chromosome 5"/>
</dbReference>
<protein>
    <submittedName>
        <fullName evidence="3">Protein FAM185A</fullName>
    </submittedName>
</protein>
<reference evidence="3" key="1">
    <citation type="submission" date="2025-08" db="UniProtKB">
        <authorList>
            <consortium name="RefSeq"/>
        </authorList>
    </citation>
    <scope>IDENTIFICATION</scope>
</reference>
<sequence>MIALWPRCWQLAAGRGHRWLKGGGQVCQQQVSLFVRSSSGGRSDPAQPEGSKLKSSRSVKEWSLAVSPFGLLKVQLPCHMTLCPLDPHKYPDADRVFVTARGANNSPSNSSSLDRFHVHYDEVLKEVMILSDDVDSATSVDVKIPVKFDLDIKMSRNGCVKVEKIECDRCRIEAEKGASVLQSVKSQKIDIKAKGGKVICLGTLQGNADIHVSQGSSVNIEKLQGSSINISTKNGLIKMKYLYAESSFLSSTAGDILLGNVHGETTLQTTTGNIEVDSAEGSLKASTYQGEIDAYVVGQAGEVDLKSQEGSVVVKVPATLNTYLRLSGSKVDVSPEIRLQDVQKVVEEGNIIVTGHLNQKDEKGKCIKAETQNGTIKLKTQTWFQSVKLKTA</sequence>
<proteinExistence type="predicted"/>
<dbReference type="GeneID" id="110077206"/>
<keyword evidence="2" id="KW-1185">Reference proteome</keyword>
<dbReference type="RefSeq" id="XP_020645688.2">
    <property type="nucleotide sequence ID" value="XM_020790029.2"/>
</dbReference>
<dbReference type="KEGG" id="pvt:110077206"/>